<dbReference type="Proteomes" id="UP000076321">
    <property type="component" value="Unassembled WGS sequence"/>
</dbReference>
<dbReference type="EMBL" id="LQCI01000010">
    <property type="protein sequence ID" value="KZB85770.1"/>
    <property type="molecule type" value="Genomic_DNA"/>
</dbReference>
<dbReference type="AlphaFoldDB" id="A0A154MNX3"/>
<dbReference type="OrthoDB" id="5125103at2"/>
<gene>
    <name evidence="2" type="ORF">ATP06_0203460</name>
    <name evidence="1" type="ORF">AVL48_30445</name>
</gene>
<reference evidence="1 3" key="1">
    <citation type="submission" date="2015-12" db="EMBL/GenBank/DDBJ databases">
        <title>Amycolatopsis regifaucium genome sequencing and assembly.</title>
        <authorList>
            <person name="Mayilraj S."/>
        </authorList>
    </citation>
    <scope>NUCLEOTIDE SEQUENCE [LARGE SCALE GENOMIC DNA]</scope>
    <source>
        <strain evidence="1 3">GY080</strain>
    </source>
</reference>
<keyword evidence="4" id="KW-1185">Reference proteome</keyword>
<dbReference type="Proteomes" id="UP000186883">
    <property type="component" value="Unassembled WGS sequence"/>
</dbReference>
<comment type="caution">
    <text evidence="1">The sequence shown here is derived from an EMBL/GenBank/DDBJ whole genome shotgun (WGS) entry which is preliminary data.</text>
</comment>
<dbReference type="Pfam" id="PF14013">
    <property type="entry name" value="MT0933_antitox"/>
    <property type="match status" value="1"/>
</dbReference>
<dbReference type="EMBL" id="LOBU02000004">
    <property type="protein sequence ID" value="OKA10475.1"/>
    <property type="molecule type" value="Genomic_DNA"/>
</dbReference>
<evidence type="ECO:0000313" key="1">
    <source>
        <dbReference type="EMBL" id="KZB85770.1"/>
    </source>
</evidence>
<evidence type="ECO:0000313" key="2">
    <source>
        <dbReference type="EMBL" id="OKA10475.1"/>
    </source>
</evidence>
<name>A0A154MNX3_9PSEU</name>
<sequence length="73" mass="8057">MPLLRKLTALAGTAGAVRAYVRKNPEKVSKVVNKAATFVDHKTKGKYHSQIDGAVRKVDGMTGRPSPRRPYEH</sequence>
<evidence type="ECO:0008006" key="5">
    <source>
        <dbReference type="Google" id="ProtNLM"/>
    </source>
</evidence>
<dbReference type="InterPro" id="IPR028037">
    <property type="entry name" value="Antitoxin_Rv0909/MT0933"/>
</dbReference>
<accession>A0A154MNX3</accession>
<evidence type="ECO:0000313" key="4">
    <source>
        <dbReference type="Proteomes" id="UP000186883"/>
    </source>
</evidence>
<evidence type="ECO:0000313" key="3">
    <source>
        <dbReference type="Proteomes" id="UP000076321"/>
    </source>
</evidence>
<dbReference type="RefSeq" id="WP_061983285.1">
    <property type="nucleotide sequence ID" value="NZ_FOPQ01000013.1"/>
</dbReference>
<organism evidence="1 3">
    <name type="scientific">Amycolatopsis regifaucium</name>
    <dbReference type="NCBI Taxonomy" id="546365"/>
    <lineage>
        <taxon>Bacteria</taxon>
        <taxon>Bacillati</taxon>
        <taxon>Actinomycetota</taxon>
        <taxon>Actinomycetes</taxon>
        <taxon>Pseudonocardiales</taxon>
        <taxon>Pseudonocardiaceae</taxon>
        <taxon>Amycolatopsis</taxon>
    </lineage>
</organism>
<protein>
    <recommendedName>
        <fullName evidence="5">Antitoxin</fullName>
    </recommendedName>
</protein>
<reference evidence="2 4" key="2">
    <citation type="submission" date="2016-11" db="EMBL/GenBank/DDBJ databases">
        <title>Genome sequencing of Amycolatopsis regifaucium.</title>
        <authorList>
            <person name="Mayilraj S."/>
            <person name="Kaur N."/>
        </authorList>
    </citation>
    <scope>NUCLEOTIDE SEQUENCE [LARGE SCALE GENOMIC DNA]</scope>
    <source>
        <strain evidence="2 4">GY080</strain>
    </source>
</reference>
<proteinExistence type="predicted"/>